<feature type="chain" id="PRO_5043629267" evidence="2">
    <location>
        <begin position="20"/>
        <end position="462"/>
    </location>
</feature>
<proteinExistence type="predicted"/>
<accession>A0AAV2QUM7</accession>
<evidence type="ECO:0000256" key="1">
    <source>
        <dbReference type="SAM" id="MobiDB-lite"/>
    </source>
</evidence>
<feature type="region of interest" description="Disordered" evidence="1">
    <location>
        <begin position="434"/>
        <end position="462"/>
    </location>
</feature>
<protein>
    <submittedName>
        <fullName evidence="3">Uncharacterized protein</fullName>
    </submittedName>
</protein>
<reference evidence="3 4" key="1">
    <citation type="submission" date="2024-05" db="EMBL/GenBank/DDBJ databases">
        <authorList>
            <person name="Wallberg A."/>
        </authorList>
    </citation>
    <scope>NUCLEOTIDE SEQUENCE [LARGE SCALE GENOMIC DNA]</scope>
</reference>
<organism evidence="3 4">
    <name type="scientific">Meganyctiphanes norvegica</name>
    <name type="common">Northern krill</name>
    <name type="synonym">Thysanopoda norvegica</name>
    <dbReference type="NCBI Taxonomy" id="48144"/>
    <lineage>
        <taxon>Eukaryota</taxon>
        <taxon>Metazoa</taxon>
        <taxon>Ecdysozoa</taxon>
        <taxon>Arthropoda</taxon>
        <taxon>Crustacea</taxon>
        <taxon>Multicrustacea</taxon>
        <taxon>Malacostraca</taxon>
        <taxon>Eumalacostraca</taxon>
        <taxon>Eucarida</taxon>
        <taxon>Euphausiacea</taxon>
        <taxon>Euphausiidae</taxon>
        <taxon>Meganyctiphanes</taxon>
    </lineage>
</organism>
<evidence type="ECO:0000256" key="2">
    <source>
        <dbReference type="SAM" id="SignalP"/>
    </source>
</evidence>
<keyword evidence="4" id="KW-1185">Reference proteome</keyword>
<evidence type="ECO:0000313" key="4">
    <source>
        <dbReference type="Proteomes" id="UP001497623"/>
    </source>
</evidence>
<gene>
    <name evidence="3" type="ORF">MNOR_LOCUS15810</name>
</gene>
<dbReference type="EMBL" id="CAXKWB010010074">
    <property type="protein sequence ID" value="CAL4096682.1"/>
    <property type="molecule type" value="Genomic_DNA"/>
</dbReference>
<dbReference type="AlphaFoldDB" id="A0AAV2QUM7"/>
<dbReference type="Proteomes" id="UP001497623">
    <property type="component" value="Unassembled WGS sequence"/>
</dbReference>
<sequence length="462" mass="51801">MSAQILYLLMLGYSTQIFALPGALLVSTPMSGHQSDMKPSLAMIEPTPIFNQNKVQQPSSASGIQDQISIDDNSAKASADRIRKIVTAALALRRANKNNDGIAKSKKSLIQNPRTDTVIHPVEISEHTVASNYSPSTIYTKSNVDNSNDEDQNINVPNKSKISGVLIKNAQSPIVSPISKSKIKLHKKVTPQSTSRIIQKSSVLESSVIILPKSMPYTHETNKLLITTHMNGGFETNTSNFTSTSDNMSLSKFFKAPTTEENRHYHTDEHQHFKFISPWNRRTAVGKKAQLDTIIKLVGRHALQLDSEESMETHEHVRDYKDSSEIKPTFISDKHKEMEENIRSSQGNQVNRNKTTNVSKTGAMLQPYLKSFIIDEPKQVITELEENTITPITITSGKEMVEMSTPSETLKSTTMEVDVKKPIHIIDNTEFVDHSQPIETNEPKYNEKLYQVPNDKNKSHHE</sequence>
<keyword evidence="2" id="KW-0732">Signal</keyword>
<feature type="signal peptide" evidence="2">
    <location>
        <begin position="1"/>
        <end position="19"/>
    </location>
</feature>
<evidence type="ECO:0000313" key="3">
    <source>
        <dbReference type="EMBL" id="CAL4096682.1"/>
    </source>
</evidence>
<comment type="caution">
    <text evidence="3">The sequence shown here is derived from an EMBL/GenBank/DDBJ whole genome shotgun (WGS) entry which is preliminary data.</text>
</comment>
<name>A0AAV2QUM7_MEGNR</name>
<feature type="non-terminal residue" evidence="3">
    <location>
        <position position="462"/>
    </location>
</feature>